<proteinExistence type="inferred from homology"/>
<dbReference type="GO" id="GO:0006826">
    <property type="term" value="P:iron ion transport"/>
    <property type="evidence" value="ECO:0007669"/>
    <property type="project" value="UniProtKB-KW"/>
</dbReference>
<evidence type="ECO:0000313" key="17">
    <source>
        <dbReference type="Proteomes" id="UP000318359"/>
    </source>
</evidence>
<evidence type="ECO:0000256" key="8">
    <source>
        <dbReference type="ARBA" id="ARBA00023077"/>
    </source>
</evidence>
<keyword evidence="2 11" id="KW-0813">Transport</keyword>
<evidence type="ECO:0000313" key="16">
    <source>
        <dbReference type="EMBL" id="RZO19113.1"/>
    </source>
</evidence>
<protein>
    <submittedName>
        <fullName evidence="16">TonB-dependent receptor</fullName>
    </submittedName>
</protein>
<dbReference type="SUPFAM" id="SSF56935">
    <property type="entry name" value="Porins"/>
    <property type="match status" value="1"/>
</dbReference>
<sequence length="967" mass="105897">MSSSIYKKLLGFSFLILITSSFSTNIIAAESDTAVLEEIVVTSQRTEQSLQDVPIAVTALTPQMLEDQQIEDGSDLQLVTPSLSFQGSDSGGGSFNIRGITNLAVSATAESGVETHINDLPVGSYTMQDGEFFDMERIEVLRGPQGTLYGKNSVGGAINLITAKPVLGETLASVKVETGSYNLRKLKTMVNFPLGDKVGVRLATSSTTRDGDIKNIYSKSTVSHVNNRDNEAWRFTIAWDVNDDTDITFIHDAYDEDSMRHYVNNAYCQRDPSLVFGCTPGGALVHELTHPMATYVENLAILTGILDFTPVTDMSGAPQGFWEANIRGLPRYIVDSDIAQLIINHKVNDNWDATVSMMRKDRLYDRTGTYVSEEMDKLRFKDNPYFPGGYVPMSGYGPDCNIDDGTFGVYGGCITDVMNYPDGFDRQYNPATEREVYEARMQSSFDGDMNFLFGAIHTVGRGKSVYDIAANGLDALSLVPPTLLTGFPQGAVQLYAPLYRSSTISANRSSALFGELYYQASEKTKYTIGLRHTQDYKEQYGRSPFLSQAGFGTAGGGFTPLPGTSLPEFGDSWYGAGAVGDPEVSYENTTGRFVVDHILNDTTMVYASISQGFKGGGFNPPLDPAKYPDTPQVFPSTDLKALEFGIKTDFPEKGMRLNASAYVYDAADYQVTKIIAKTRVNEGVDVTMSGVEAEFLWVPPSAPNWKINAGISYENSEVADGTFLLNPVNADLCLTSGCGDWHMMKDAADSEVFVVRKDVAAAIFQTWLAGGWAPYGLQDGIIIPAEFHGDRSSGLPTPVSFLQTGLVPGHLPSLAVRSYYEQYMVPAVCALLGCNPADVISDGLLSDISGNQLTHPELMANVGVQYTLNTSDYNIDFRLDAYTQGERYTSLFNLEFDKVESWTELNAQISITPVNEDSNWRIDIYGQNITDEINVMHIGEATAPLGFSKAIWARPQATYGMRLSYNF</sequence>
<keyword evidence="9 11" id="KW-0472">Membrane</keyword>
<dbReference type="Proteomes" id="UP000318359">
    <property type="component" value="Unassembled WGS sequence"/>
</dbReference>
<evidence type="ECO:0000256" key="6">
    <source>
        <dbReference type="ARBA" id="ARBA00023004"/>
    </source>
</evidence>
<organism evidence="16 17">
    <name type="scientific">SAR86 cluster bacterium</name>
    <dbReference type="NCBI Taxonomy" id="2030880"/>
    <lineage>
        <taxon>Bacteria</taxon>
        <taxon>Pseudomonadati</taxon>
        <taxon>Pseudomonadota</taxon>
        <taxon>Gammaproteobacteria</taxon>
        <taxon>SAR86 cluster</taxon>
    </lineage>
</organism>
<dbReference type="PROSITE" id="PS52016">
    <property type="entry name" value="TONB_DEPENDENT_REC_3"/>
    <property type="match status" value="1"/>
</dbReference>
<dbReference type="GO" id="GO:0009279">
    <property type="term" value="C:cell outer membrane"/>
    <property type="evidence" value="ECO:0007669"/>
    <property type="project" value="UniProtKB-SubCell"/>
</dbReference>
<evidence type="ECO:0000256" key="1">
    <source>
        <dbReference type="ARBA" id="ARBA00004571"/>
    </source>
</evidence>
<feature type="chain" id="PRO_5022187411" evidence="13">
    <location>
        <begin position="29"/>
        <end position="967"/>
    </location>
</feature>
<evidence type="ECO:0000256" key="9">
    <source>
        <dbReference type="ARBA" id="ARBA00023136"/>
    </source>
</evidence>
<evidence type="ECO:0000256" key="5">
    <source>
        <dbReference type="ARBA" id="ARBA00022692"/>
    </source>
</evidence>
<evidence type="ECO:0000256" key="11">
    <source>
        <dbReference type="PROSITE-ProRule" id="PRU01360"/>
    </source>
</evidence>
<dbReference type="InterPro" id="IPR039426">
    <property type="entry name" value="TonB-dep_rcpt-like"/>
</dbReference>
<evidence type="ECO:0000256" key="3">
    <source>
        <dbReference type="ARBA" id="ARBA00022452"/>
    </source>
</evidence>
<dbReference type="AlphaFoldDB" id="A0A520MD05"/>
<evidence type="ECO:0000256" key="4">
    <source>
        <dbReference type="ARBA" id="ARBA00022496"/>
    </source>
</evidence>
<gene>
    <name evidence="16" type="ORF">EVB00_00130</name>
</gene>
<dbReference type="InterPro" id="IPR000531">
    <property type="entry name" value="Beta-barrel_TonB"/>
</dbReference>
<keyword evidence="4" id="KW-0410">Iron transport</keyword>
<accession>A0A520MD05</accession>
<keyword evidence="6" id="KW-0408">Iron</keyword>
<evidence type="ECO:0000259" key="14">
    <source>
        <dbReference type="Pfam" id="PF00593"/>
    </source>
</evidence>
<comment type="caution">
    <text evidence="16">The sequence shown here is derived from an EMBL/GenBank/DDBJ whole genome shotgun (WGS) entry which is preliminary data.</text>
</comment>
<keyword evidence="7" id="KW-0406">Ion transport</keyword>
<keyword evidence="16" id="KW-0675">Receptor</keyword>
<reference evidence="16 17" key="1">
    <citation type="submission" date="2019-02" db="EMBL/GenBank/DDBJ databases">
        <title>Prokaryotic population dynamics and viral predation in marine succession experiment using metagenomics: the confinement effect.</title>
        <authorList>
            <person name="Haro-Moreno J.M."/>
            <person name="Rodriguez-Valera F."/>
            <person name="Lopez-Perez M."/>
        </authorList>
    </citation>
    <scope>NUCLEOTIDE SEQUENCE [LARGE SCALE GENOMIC DNA]</scope>
    <source>
        <strain evidence="16">MED-G167</strain>
    </source>
</reference>
<dbReference type="EMBL" id="SHBM01000001">
    <property type="protein sequence ID" value="RZO19113.1"/>
    <property type="molecule type" value="Genomic_DNA"/>
</dbReference>
<dbReference type="InterPro" id="IPR012910">
    <property type="entry name" value="Plug_dom"/>
</dbReference>
<evidence type="ECO:0000256" key="13">
    <source>
        <dbReference type="SAM" id="SignalP"/>
    </source>
</evidence>
<feature type="signal peptide" evidence="13">
    <location>
        <begin position="1"/>
        <end position="28"/>
    </location>
</feature>
<evidence type="ECO:0000256" key="2">
    <source>
        <dbReference type="ARBA" id="ARBA00022448"/>
    </source>
</evidence>
<dbReference type="Pfam" id="PF00593">
    <property type="entry name" value="TonB_dep_Rec_b-barrel"/>
    <property type="match status" value="1"/>
</dbReference>
<keyword evidence="10 11" id="KW-0998">Cell outer membrane</keyword>
<feature type="domain" description="TonB-dependent receptor-like beta-barrel" evidence="14">
    <location>
        <begin position="331"/>
        <end position="719"/>
    </location>
</feature>
<evidence type="ECO:0000256" key="7">
    <source>
        <dbReference type="ARBA" id="ARBA00023065"/>
    </source>
</evidence>
<dbReference type="InterPro" id="IPR036942">
    <property type="entry name" value="Beta-barrel_TonB_sf"/>
</dbReference>
<comment type="similarity">
    <text evidence="11 12">Belongs to the TonB-dependent receptor family.</text>
</comment>
<comment type="subcellular location">
    <subcellularLocation>
        <location evidence="1 11">Cell outer membrane</location>
        <topology evidence="1 11">Multi-pass membrane protein</topology>
    </subcellularLocation>
</comment>
<dbReference type="PANTHER" id="PTHR32552">
    <property type="entry name" value="FERRICHROME IRON RECEPTOR-RELATED"/>
    <property type="match status" value="1"/>
</dbReference>
<evidence type="ECO:0000256" key="12">
    <source>
        <dbReference type="RuleBase" id="RU003357"/>
    </source>
</evidence>
<evidence type="ECO:0000256" key="10">
    <source>
        <dbReference type="ARBA" id="ARBA00023237"/>
    </source>
</evidence>
<keyword evidence="5 11" id="KW-0812">Transmembrane</keyword>
<name>A0A520MD05_9GAMM</name>
<dbReference type="Pfam" id="PF07715">
    <property type="entry name" value="Plug"/>
    <property type="match status" value="1"/>
</dbReference>
<dbReference type="PANTHER" id="PTHR32552:SF81">
    <property type="entry name" value="TONB-DEPENDENT OUTER MEMBRANE RECEPTOR"/>
    <property type="match status" value="1"/>
</dbReference>
<dbReference type="Gene3D" id="2.40.170.20">
    <property type="entry name" value="TonB-dependent receptor, beta-barrel domain"/>
    <property type="match status" value="3"/>
</dbReference>
<keyword evidence="13" id="KW-0732">Signal</keyword>
<keyword evidence="8 12" id="KW-0798">TonB box</keyword>
<evidence type="ECO:0000259" key="15">
    <source>
        <dbReference type="Pfam" id="PF07715"/>
    </source>
</evidence>
<feature type="domain" description="TonB-dependent receptor plug" evidence="15">
    <location>
        <begin position="50"/>
        <end position="157"/>
    </location>
</feature>
<keyword evidence="3 11" id="KW-1134">Transmembrane beta strand</keyword>